<dbReference type="STRING" id="651561.BBI00_09185"/>
<sequence>MDKKITDKESIQLEFDFNYSYSSENMLSSDRTVIALNHRHEKIKKQHHKIAQIIKIDDCINIIKKKRETEIINFIVNNSKSF</sequence>
<dbReference type="AlphaFoldDB" id="A0A1B8ZSC7"/>
<gene>
    <name evidence="1" type="ORF">BBI00_09185</name>
</gene>
<proteinExistence type="predicted"/>
<organism evidence="1 2">
    <name type="scientific">Chryseobacterium arthrosphaerae</name>
    <dbReference type="NCBI Taxonomy" id="651561"/>
    <lineage>
        <taxon>Bacteria</taxon>
        <taxon>Pseudomonadati</taxon>
        <taxon>Bacteroidota</taxon>
        <taxon>Flavobacteriia</taxon>
        <taxon>Flavobacteriales</taxon>
        <taxon>Weeksellaceae</taxon>
        <taxon>Chryseobacterium group</taxon>
        <taxon>Chryseobacterium</taxon>
    </lineage>
</organism>
<dbReference type="Proteomes" id="UP000093432">
    <property type="component" value="Unassembled WGS sequence"/>
</dbReference>
<comment type="caution">
    <text evidence="1">The sequence shown here is derived from an EMBL/GenBank/DDBJ whole genome shotgun (WGS) entry which is preliminary data.</text>
</comment>
<protein>
    <submittedName>
        <fullName evidence="1">Uncharacterized protein</fullName>
    </submittedName>
</protein>
<evidence type="ECO:0000313" key="2">
    <source>
        <dbReference type="Proteomes" id="UP000093432"/>
    </source>
</evidence>
<dbReference type="EMBL" id="MAYG01000001">
    <property type="protein sequence ID" value="OCA74489.1"/>
    <property type="molecule type" value="Genomic_DNA"/>
</dbReference>
<name>A0A1B8ZSC7_9FLAO</name>
<reference evidence="2" key="1">
    <citation type="submission" date="2016-07" db="EMBL/GenBank/DDBJ databases">
        <authorList>
            <person name="Florea S."/>
            <person name="Webb J.S."/>
            <person name="Jaromczyk J."/>
            <person name="Schardl C.L."/>
        </authorList>
    </citation>
    <scope>NUCLEOTIDE SEQUENCE [LARGE SCALE GENOMIC DNA]</scope>
    <source>
        <strain evidence="2">CC-VM-7</strain>
    </source>
</reference>
<evidence type="ECO:0000313" key="1">
    <source>
        <dbReference type="EMBL" id="OCA74489.1"/>
    </source>
</evidence>
<dbReference type="RefSeq" id="WP_065398479.1">
    <property type="nucleotide sequence ID" value="NZ_MAYG01000001.1"/>
</dbReference>
<accession>A0A1B8ZSC7</accession>